<evidence type="ECO:0000256" key="17">
    <source>
        <dbReference type="ARBA" id="ARBA00078074"/>
    </source>
</evidence>
<evidence type="ECO:0000256" key="4">
    <source>
        <dbReference type="ARBA" id="ARBA00022723"/>
    </source>
</evidence>
<dbReference type="Gene3D" id="3.40.630.10">
    <property type="entry name" value="Zn peptidases"/>
    <property type="match status" value="2"/>
</dbReference>
<comment type="cofactor">
    <cofactor evidence="1">
        <name>Co(2+)</name>
        <dbReference type="ChEBI" id="CHEBI:48828"/>
    </cofactor>
</comment>
<keyword evidence="4" id="KW-0479">Metal-binding</keyword>
<evidence type="ECO:0000256" key="12">
    <source>
        <dbReference type="ARBA" id="ARBA00061423"/>
    </source>
</evidence>
<dbReference type="OrthoDB" id="9773892at2"/>
<dbReference type="PANTHER" id="PTHR43501">
    <property type="entry name" value="CYTOSOL NON-SPECIFIC DIPEPTIDASE"/>
    <property type="match status" value="1"/>
</dbReference>
<evidence type="ECO:0000256" key="9">
    <source>
        <dbReference type="ARBA" id="ARBA00036421"/>
    </source>
</evidence>
<evidence type="ECO:0000256" key="7">
    <source>
        <dbReference type="ARBA" id="ARBA00023049"/>
    </source>
</evidence>
<evidence type="ECO:0000256" key="6">
    <source>
        <dbReference type="ARBA" id="ARBA00022833"/>
    </source>
</evidence>
<proteinExistence type="inferred from homology"/>
<dbReference type="FunFam" id="3.40.630.10:FF:000072">
    <property type="entry name" value="Aminoacyl-histidine dipeptidase"/>
    <property type="match status" value="1"/>
</dbReference>
<protein>
    <recommendedName>
        <fullName evidence="13">Cytosol non-specific dipeptidase</fullName>
        <ecNumber evidence="10">3.4.13.18</ecNumber>
    </recommendedName>
    <alternativeName>
        <fullName evidence="16">Aminoacyl-histidine dipeptidase</fullName>
    </alternativeName>
    <alternativeName>
        <fullName evidence="15">Beta-alanyl-histidine dipeptidase</fullName>
    </alternativeName>
    <alternativeName>
        <fullName evidence="14">Carnosinase</fullName>
    </alternativeName>
    <alternativeName>
        <fullName evidence="11">Peptidase D</fullName>
    </alternativeName>
    <alternativeName>
        <fullName evidence="17">Xaa-His dipeptidase</fullName>
    </alternativeName>
</protein>
<keyword evidence="5" id="KW-0378">Hydrolase</keyword>
<keyword evidence="7" id="KW-0482">Metalloprotease</keyword>
<dbReference type="EC" id="3.4.13.18" evidence="10"/>
<dbReference type="PANTHER" id="PTHR43501:SF1">
    <property type="entry name" value="CYTOSOL NON-SPECIFIC DIPEPTIDASE"/>
    <property type="match status" value="1"/>
</dbReference>
<keyword evidence="3" id="KW-0645">Protease</keyword>
<comment type="cofactor">
    <cofactor evidence="2">
        <name>Zn(2+)</name>
        <dbReference type="ChEBI" id="CHEBI:29105"/>
    </cofactor>
</comment>
<evidence type="ECO:0000256" key="16">
    <source>
        <dbReference type="ARBA" id="ARBA00077688"/>
    </source>
</evidence>
<dbReference type="GO" id="GO:0005829">
    <property type="term" value="C:cytosol"/>
    <property type="evidence" value="ECO:0007669"/>
    <property type="project" value="TreeGrafter"/>
</dbReference>
<gene>
    <name evidence="19" type="ORF">AS030_01350</name>
</gene>
<dbReference type="Pfam" id="PF07687">
    <property type="entry name" value="M20_dimer"/>
    <property type="match status" value="1"/>
</dbReference>
<comment type="catalytic activity">
    <reaction evidence="9">
        <text>Hydrolysis of dipeptides, preferentially hydrophobic dipeptides including prolyl amino acids.</text>
        <dbReference type="EC" id="3.4.13.18"/>
    </reaction>
</comment>
<dbReference type="Pfam" id="PF01546">
    <property type="entry name" value="Peptidase_M20"/>
    <property type="match status" value="1"/>
</dbReference>
<accession>A0A0V8JB05</accession>
<comment type="caution">
    <text evidence="19">The sequence shown here is derived from an EMBL/GenBank/DDBJ whole genome shotgun (WGS) entry which is preliminary data.</text>
</comment>
<dbReference type="Proteomes" id="UP000054099">
    <property type="component" value="Unassembled WGS sequence"/>
</dbReference>
<evidence type="ECO:0000256" key="8">
    <source>
        <dbReference type="ARBA" id="ARBA00023285"/>
    </source>
</evidence>
<dbReference type="GO" id="GO:0046872">
    <property type="term" value="F:metal ion binding"/>
    <property type="evidence" value="ECO:0007669"/>
    <property type="project" value="UniProtKB-KW"/>
</dbReference>
<evidence type="ECO:0000256" key="5">
    <source>
        <dbReference type="ARBA" id="ARBA00022801"/>
    </source>
</evidence>
<organism evidence="19 20">
    <name type="scientific">Fictibacillus enclensis</name>
    <dbReference type="NCBI Taxonomy" id="1017270"/>
    <lineage>
        <taxon>Bacteria</taxon>
        <taxon>Bacillati</taxon>
        <taxon>Bacillota</taxon>
        <taxon>Bacilli</taxon>
        <taxon>Bacillales</taxon>
        <taxon>Fictibacillaceae</taxon>
        <taxon>Fictibacillus</taxon>
    </lineage>
</organism>
<reference evidence="19 20" key="1">
    <citation type="journal article" date="2014" name="Antonie Van Leeuwenhoek">
        <title>Fictibacillus enclensis sp. nov., isolated from marine sediment.</title>
        <authorList>
            <person name="Dastager S.G."/>
            <person name="Mawlankar R."/>
            <person name="Srinivasan K."/>
            <person name="Tang S.K."/>
            <person name="Lee J.C."/>
            <person name="Ramana V.V."/>
            <person name="Shouche Y.S."/>
        </authorList>
    </citation>
    <scope>NUCLEOTIDE SEQUENCE [LARGE SCALE GENOMIC DNA]</scope>
    <source>
        <strain evidence="19 20">NIO-1003</strain>
    </source>
</reference>
<sequence>MDMTLTELKKHPVFHYFAELSSIPRGSGNEKGVSDYLLDFATKRNLNVIQDEALNIIIKKEATEGYEHVPAIILQGHMDMVCEKNKGTVHNFDTDPLELQIKGDMLYANGTTLGADNGIAVAYALALLDASDISHPPLEVVITTEEETTMKGALEVSPEHFSGEIFINLDSEEEGKLLVSSAGGITAAQGLPIQRDSLPEHTNVFHVQIGGLFGGHSGMSIHKGRGNANKLLGRLLNGLSEEFDFNLSSISGGLKSNAIPREAEAVIHVPAAHATRVPEVAAAWEVTFKKELRTSDPKVKITVEKVDDLPERVYSDETTRCVIHSLMLIPNGVQSMSQEIAELTESSTNLGVVSSTASTITFISEIRSSVKSLKEQILKQNEVIARVTGSSFTTQADYPEWPYRKDSKVQKLFEEVYEERYGKRPEIVAIHAGLECGIFAEKLPHIDAISLGPDMFDVHTPEEHLSIPSTIRTWEYLVSALIEMKAYYN</sequence>
<evidence type="ECO:0000313" key="19">
    <source>
        <dbReference type="EMBL" id="KSU84238.1"/>
    </source>
</evidence>
<dbReference type="InterPro" id="IPR001160">
    <property type="entry name" value="Peptidase_M20C"/>
</dbReference>
<keyword evidence="20" id="KW-1185">Reference proteome</keyword>
<evidence type="ECO:0000256" key="3">
    <source>
        <dbReference type="ARBA" id="ARBA00022670"/>
    </source>
</evidence>
<evidence type="ECO:0000256" key="13">
    <source>
        <dbReference type="ARBA" id="ARBA00071271"/>
    </source>
</evidence>
<keyword evidence="8" id="KW-0170">Cobalt</keyword>
<dbReference type="CDD" id="cd03890">
    <property type="entry name" value="M20_pepD"/>
    <property type="match status" value="1"/>
</dbReference>
<evidence type="ECO:0000313" key="20">
    <source>
        <dbReference type="Proteomes" id="UP000054099"/>
    </source>
</evidence>
<dbReference type="PIRSF" id="PIRSF016599">
    <property type="entry name" value="Xaa-His_dipept"/>
    <property type="match status" value="1"/>
</dbReference>
<dbReference type="SUPFAM" id="SSF53187">
    <property type="entry name" value="Zn-dependent exopeptidases"/>
    <property type="match status" value="1"/>
</dbReference>
<comment type="similarity">
    <text evidence="12">Belongs to the peptidase M20C family.</text>
</comment>
<evidence type="ECO:0000256" key="14">
    <source>
        <dbReference type="ARBA" id="ARBA00075285"/>
    </source>
</evidence>
<dbReference type="InterPro" id="IPR002933">
    <property type="entry name" value="Peptidase_M20"/>
</dbReference>
<evidence type="ECO:0000256" key="10">
    <source>
        <dbReference type="ARBA" id="ARBA00038976"/>
    </source>
</evidence>
<evidence type="ECO:0000256" key="11">
    <source>
        <dbReference type="ARBA" id="ARBA00044252"/>
    </source>
</evidence>
<dbReference type="NCBIfam" id="TIGR01893">
    <property type="entry name" value="aa-his-dipept"/>
    <property type="match status" value="1"/>
</dbReference>
<evidence type="ECO:0000256" key="15">
    <source>
        <dbReference type="ARBA" id="ARBA00076004"/>
    </source>
</evidence>
<dbReference type="PRINTS" id="PR00934">
    <property type="entry name" value="XHISDIPTASE"/>
</dbReference>
<dbReference type="InterPro" id="IPR011650">
    <property type="entry name" value="Peptidase_M20_dimer"/>
</dbReference>
<dbReference type="FunFam" id="3.40.630.10:FF:000015">
    <property type="entry name" value="Aminoacyl-histidine dipeptidase PepD"/>
    <property type="match status" value="1"/>
</dbReference>
<dbReference type="GO" id="GO:0006508">
    <property type="term" value="P:proteolysis"/>
    <property type="evidence" value="ECO:0007669"/>
    <property type="project" value="UniProtKB-KW"/>
</dbReference>
<dbReference type="RefSeq" id="WP_061967540.1">
    <property type="nucleotide sequence ID" value="NZ_FMAV01000001.1"/>
</dbReference>
<dbReference type="GO" id="GO:0070573">
    <property type="term" value="F:metallodipeptidase activity"/>
    <property type="evidence" value="ECO:0007669"/>
    <property type="project" value="TreeGrafter"/>
</dbReference>
<evidence type="ECO:0000256" key="1">
    <source>
        <dbReference type="ARBA" id="ARBA00001941"/>
    </source>
</evidence>
<dbReference type="EMBL" id="LNQN01000001">
    <property type="protein sequence ID" value="KSU84238.1"/>
    <property type="molecule type" value="Genomic_DNA"/>
</dbReference>
<name>A0A0V8JB05_9BACL</name>
<evidence type="ECO:0000256" key="2">
    <source>
        <dbReference type="ARBA" id="ARBA00001947"/>
    </source>
</evidence>
<keyword evidence="6" id="KW-0862">Zinc</keyword>
<evidence type="ECO:0000259" key="18">
    <source>
        <dbReference type="Pfam" id="PF07687"/>
    </source>
</evidence>
<dbReference type="AlphaFoldDB" id="A0A0V8JB05"/>
<feature type="domain" description="Peptidase M20 dimerisation" evidence="18">
    <location>
        <begin position="211"/>
        <end position="293"/>
    </location>
</feature>